<dbReference type="PROSITE" id="PS50088">
    <property type="entry name" value="ANK_REPEAT"/>
    <property type="match status" value="3"/>
</dbReference>
<dbReference type="PANTHER" id="PTHR10582">
    <property type="entry name" value="TRANSIENT RECEPTOR POTENTIAL ION CHANNEL PROTEIN"/>
    <property type="match status" value="1"/>
</dbReference>
<evidence type="ECO:0000256" key="12">
    <source>
        <dbReference type="ARBA" id="ARBA00022989"/>
    </source>
</evidence>
<keyword evidence="10" id="KW-0106">Calcium</keyword>
<protein>
    <recommendedName>
        <fullName evidence="21">Ion transport domain-containing protein</fullName>
    </recommendedName>
</protein>
<evidence type="ECO:0000256" key="11">
    <source>
        <dbReference type="ARBA" id="ARBA00022860"/>
    </source>
</evidence>
<keyword evidence="2" id="KW-0813">Transport</keyword>
<dbReference type="Pfam" id="PF12796">
    <property type="entry name" value="Ank_2"/>
    <property type="match status" value="2"/>
</dbReference>
<evidence type="ECO:0000313" key="22">
    <source>
        <dbReference type="Ensembl" id="ENSLLEP00000043312.1"/>
    </source>
</evidence>
<evidence type="ECO:0000256" key="9">
    <source>
        <dbReference type="ARBA" id="ARBA00022737"/>
    </source>
</evidence>
<keyword evidence="15 20" id="KW-0472">Membrane</keyword>
<feature type="transmembrane region" description="Helical" evidence="20">
    <location>
        <begin position="540"/>
        <end position="563"/>
    </location>
</feature>
<dbReference type="GO" id="GO:0005516">
    <property type="term" value="F:calmodulin binding"/>
    <property type="evidence" value="ECO:0007669"/>
    <property type="project" value="UniProtKB-KW"/>
</dbReference>
<keyword evidence="14" id="KW-0406">Ion transport</keyword>
<dbReference type="PROSITE" id="PS50297">
    <property type="entry name" value="ANK_REP_REGION"/>
    <property type="match status" value="3"/>
</dbReference>
<dbReference type="InterPro" id="IPR002110">
    <property type="entry name" value="Ankyrin_rpt"/>
</dbReference>
<dbReference type="GO" id="GO:0098703">
    <property type="term" value="P:calcium ion import across plasma membrane"/>
    <property type="evidence" value="ECO:0007669"/>
    <property type="project" value="TreeGrafter"/>
</dbReference>
<comment type="catalytic activity">
    <reaction evidence="17">
        <text>Ca(2+)(in) = Ca(2+)(out)</text>
        <dbReference type="Rhea" id="RHEA:29671"/>
        <dbReference type="ChEBI" id="CHEBI:29108"/>
    </reaction>
</comment>
<dbReference type="InterPro" id="IPR005821">
    <property type="entry name" value="Ion_trans_dom"/>
</dbReference>
<evidence type="ECO:0000256" key="16">
    <source>
        <dbReference type="ARBA" id="ARBA00023303"/>
    </source>
</evidence>
<dbReference type="PRINTS" id="PR01765">
    <property type="entry name" value="ECACCHANNEL"/>
</dbReference>
<keyword evidence="23" id="KW-1185">Reference proteome</keyword>
<feature type="domain" description="Ion transport" evidence="21">
    <location>
        <begin position="447"/>
        <end position="639"/>
    </location>
</feature>
<evidence type="ECO:0000256" key="20">
    <source>
        <dbReference type="SAM" id="Phobius"/>
    </source>
</evidence>
<dbReference type="InterPro" id="IPR036770">
    <property type="entry name" value="Ankyrin_rpt-contain_sf"/>
</dbReference>
<dbReference type="GO" id="GO:0005262">
    <property type="term" value="F:calcium channel activity"/>
    <property type="evidence" value="ECO:0007669"/>
    <property type="project" value="UniProtKB-KW"/>
</dbReference>
<reference evidence="22" key="2">
    <citation type="submission" date="2025-09" db="UniProtKB">
        <authorList>
            <consortium name="Ensembl"/>
        </authorList>
    </citation>
    <scope>IDENTIFICATION</scope>
</reference>
<keyword evidence="6" id="KW-0107">Calcium channel</keyword>
<organism evidence="22 23">
    <name type="scientific">Leptobrachium leishanense</name>
    <name type="common">Leishan spiny toad</name>
    <dbReference type="NCBI Taxonomy" id="445787"/>
    <lineage>
        <taxon>Eukaryota</taxon>
        <taxon>Metazoa</taxon>
        <taxon>Chordata</taxon>
        <taxon>Craniata</taxon>
        <taxon>Vertebrata</taxon>
        <taxon>Euteleostomi</taxon>
        <taxon>Amphibia</taxon>
        <taxon>Batrachia</taxon>
        <taxon>Anura</taxon>
        <taxon>Pelobatoidea</taxon>
        <taxon>Megophryidae</taxon>
        <taxon>Leptobrachium</taxon>
    </lineage>
</organism>
<feature type="repeat" description="ANK" evidence="18">
    <location>
        <begin position="165"/>
        <end position="197"/>
    </location>
</feature>
<keyword evidence="8" id="KW-0479">Metal-binding</keyword>
<evidence type="ECO:0000256" key="8">
    <source>
        <dbReference type="ARBA" id="ARBA00022723"/>
    </source>
</evidence>
<keyword evidence="11" id="KW-0112">Calmodulin-binding</keyword>
<comment type="subcellular location">
    <subcellularLocation>
        <location evidence="1">Cell membrane</location>
        <topology evidence="1">Multi-pass membrane protein</topology>
    </subcellularLocation>
</comment>
<accession>A0A8C5QZ35</accession>
<evidence type="ECO:0000256" key="6">
    <source>
        <dbReference type="ARBA" id="ARBA00022673"/>
    </source>
</evidence>
<evidence type="ECO:0000259" key="21">
    <source>
        <dbReference type="Pfam" id="PF00520"/>
    </source>
</evidence>
<evidence type="ECO:0000256" key="1">
    <source>
        <dbReference type="ARBA" id="ARBA00004651"/>
    </source>
</evidence>
<proteinExistence type="predicted"/>
<keyword evidence="9" id="KW-0677">Repeat</keyword>
<feature type="repeat" description="ANK" evidence="18">
    <location>
        <begin position="127"/>
        <end position="148"/>
    </location>
</feature>
<feature type="transmembrane region" description="Helical" evidence="20">
    <location>
        <begin position="474"/>
        <end position="495"/>
    </location>
</feature>
<keyword evidence="16" id="KW-0407">Ion channel</keyword>
<dbReference type="Gene3D" id="1.25.40.20">
    <property type="entry name" value="Ankyrin repeat-containing domain"/>
    <property type="match status" value="2"/>
</dbReference>
<evidence type="ECO:0000256" key="2">
    <source>
        <dbReference type="ARBA" id="ARBA00022448"/>
    </source>
</evidence>
<evidence type="ECO:0000256" key="15">
    <source>
        <dbReference type="ARBA" id="ARBA00023136"/>
    </source>
</evidence>
<keyword evidence="12 20" id="KW-1133">Transmembrane helix</keyword>
<evidence type="ECO:0000256" key="18">
    <source>
        <dbReference type="PROSITE-ProRule" id="PRU00023"/>
    </source>
</evidence>
<feature type="transmembrane region" description="Helical" evidence="20">
    <location>
        <begin position="603"/>
        <end position="625"/>
    </location>
</feature>
<dbReference type="Ensembl" id="ENSLLET00000045039.1">
    <property type="protein sequence ID" value="ENSLLEP00000043312.1"/>
    <property type="gene ID" value="ENSLLEG00000027409.1"/>
</dbReference>
<evidence type="ECO:0000313" key="23">
    <source>
        <dbReference type="Proteomes" id="UP000694569"/>
    </source>
</evidence>
<keyword evidence="7 20" id="KW-0812">Transmembrane</keyword>
<keyword evidence="13 18" id="KW-0040">ANK repeat</keyword>
<evidence type="ECO:0000256" key="7">
    <source>
        <dbReference type="ARBA" id="ARBA00022692"/>
    </source>
</evidence>
<feature type="transmembrane region" description="Helical" evidence="20">
    <location>
        <begin position="377"/>
        <end position="401"/>
    </location>
</feature>
<keyword evidence="4" id="KW-0597">Phosphoprotein</keyword>
<dbReference type="GeneTree" id="ENSGT00940000156687"/>
<keyword evidence="5" id="KW-0109">Calcium transport</keyword>
<evidence type="ECO:0000256" key="3">
    <source>
        <dbReference type="ARBA" id="ARBA00022475"/>
    </source>
</evidence>
<feature type="transmembrane region" description="Helical" evidence="20">
    <location>
        <begin position="435"/>
        <end position="453"/>
    </location>
</feature>
<keyword evidence="3" id="KW-1003">Cell membrane</keyword>
<dbReference type="SUPFAM" id="SSF48403">
    <property type="entry name" value="Ankyrin repeat"/>
    <property type="match status" value="1"/>
</dbReference>
<dbReference type="Proteomes" id="UP000694569">
    <property type="component" value="Unplaced"/>
</dbReference>
<dbReference type="InterPro" id="IPR008344">
    <property type="entry name" value="TRPV5/TRPV6"/>
</dbReference>
<evidence type="ECO:0000256" key="19">
    <source>
        <dbReference type="SAM" id="MobiDB-lite"/>
    </source>
</evidence>
<feature type="transmembrane region" description="Helical" evidence="20">
    <location>
        <begin position="501"/>
        <end position="519"/>
    </location>
</feature>
<name>A0A8C5QZ35_9ANUR</name>
<dbReference type="GO" id="GO:0005886">
    <property type="term" value="C:plasma membrane"/>
    <property type="evidence" value="ECO:0007669"/>
    <property type="project" value="UniProtKB-SubCell"/>
</dbReference>
<dbReference type="AlphaFoldDB" id="A0A8C5QZ35"/>
<evidence type="ECO:0000256" key="13">
    <source>
        <dbReference type="ARBA" id="ARBA00023043"/>
    </source>
</evidence>
<dbReference type="SMART" id="SM00248">
    <property type="entry name" value="ANK"/>
    <property type="match status" value="5"/>
</dbReference>
<feature type="region of interest" description="Disordered" evidence="19">
    <location>
        <begin position="698"/>
        <end position="738"/>
    </location>
</feature>
<sequence>MKVPLFFMRMVTDWLLRYWLESGDVTPRTSTVTFSWVPDGRGTCNTSESLRHDLCCLKARMLWKSIQDLLFWDSGTGWLEEEAKTGLLQQKRIQEIPLLFAAKENNAELLRELLAAEKCDLFQRGVLGETALHMAALYDNLEIAEILLTEAPYLVNLPMTSEMYRGQTALHIAAVNQNMNLAQMLINRGADVSSPRATGSFFSHNPKNLFYFGEHILTFAACVGNIDLVKLLVANGANLHAQDCLGNTVLHILVLQPNKSLSCQMHNLLTTLQSAQKQPRLNQIENNQGLTPLKMAAAEGNVMMFQHLMQKHVKLVKSMGPTSYTLYDLTEIDSWGTPCSVLHLLVSSTKAEARRILDISPLKDLVNEKWQIFGRRYFCCLAVTYVLYMICVSLCCANRPLQPVQNASANLRDFTILQQTPFQDSYNTPMDKLRLVGELISVIGAMAMLLVEIQVLMTARNISFFFTDMVSAGYFHLILMAFSCMVLLTLVLRLTHSNGEMIPMSIALMLGWCYMIYFARGFQVVGPFTVMLHKIMFGDLVRFVWLMMVIIVAFGSALCVIFQTEDPSKMGVFYNYKMSLYSTYQLFINTINSPANYDVDLPVMFGFIYFPFTLIANLLMVNLLIAMMGDTFWRVAQERDELWRAQIAALTVTLESKVPRFFWPRLGVCGSKYGLENRWYLCVEETLDSQKVLTLSPNKEQNMQKRSETDIPTIEISPANDHQECETTAEPPAQRRSSRAWQIVRRATIDQLKGTEAMPRGAEQEIFYI</sequence>
<evidence type="ECO:0000256" key="17">
    <source>
        <dbReference type="ARBA" id="ARBA00036634"/>
    </source>
</evidence>
<evidence type="ECO:0000256" key="10">
    <source>
        <dbReference type="ARBA" id="ARBA00022837"/>
    </source>
</evidence>
<dbReference type="PRINTS" id="PR01415">
    <property type="entry name" value="ANKYRIN"/>
</dbReference>
<dbReference type="PANTHER" id="PTHR10582:SF36">
    <property type="entry name" value="CALCIUM TRANSPORTER 1"/>
    <property type="match status" value="1"/>
</dbReference>
<evidence type="ECO:0000256" key="5">
    <source>
        <dbReference type="ARBA" id="ARBA00022568"/>
    </source>
</evidence>
<evidence type="ECO:0000256" key="14">
    <source>
        <dbReference type="ARBA" id="ARBA00023065"/>
    </source>
</evidence>
<evidence type="ECO:0000256" key="4">
    <source>
        <dbReference type="ARBA" id="ARBA00022553"/>
    </source>
</evidence>
<reference evidence="22" key="1">
    <citation type="submission" date="2025-08" db="UniProtKB">
        <authorList>
            <consortium name="Ensembl"/>
        </authorList>
    </citation>
    <scope>IDENTIFICATION</scope>
</reference>
<feature type="repeat" description="ANK" evidence="18">
    <location>
        <begin position="212"/>
        <end position="244"/>
    </location>
</feature>
<dbReference type="OrthoDB" id="533508at2759"/>
<dbReference type="Pfam" id="PF00520">
    <property type="entry name" value="Ion_trans"/>
    <property type="match status" value="1"/>
</dbReference>
<dbReference type="InterPro" id="IPR024862">
    <property type="entry name" value="TRPV"/>
</dbReference>
<dbReference type="GO" id="GO:0046872">
    <property type="term" value="F:metal ion binding"/>
    <property type="evidence" value="ECO:0007669"/>
    <property type="project" value="UniProtKB-KW"/>
</dbReference>